<proteinExistence type="predicted"/>
<evidence type="ECO:0000256" key="1">
    <source>
        <dbReference type="SAM" id="MobiDB-lite"/>
    </source>
</evidence>
<feature type="compositionally biased region" description="Basic and acidic residues" evidence="1">
    <location>
        <begin position="9"/>
        <end position="21"/>
    </location>
</feature>
<evidence type="ECO:0000313" key="3">
    <source>
        <dbReference type="Proteomes" id="UP001589647"/>
    </source>
</evidence>
<evidence type="ECO:0000313" key="2">
    <source>
        <dbReference type="EMBL" id="MFB9200716.1"/>
    </source>
</evidence>
<accession>A0ABV5I8C2</accession>
<dbReference type="RefSeq" id="WP_125637235.1">
    <property type="nucleotide sequence ID" value="NZ_BMRC01000003.1"/>
</dbReference>
<dbReference type="EMBL" id="JBHMEI010000003">
    <property type="protein sequence ID" value="MFB9200716.1"/>
    <property type="molecule type" value="Genomic_DNA"/>
</dbReference>
<comment type="caution">
    <text evidence="2">The sequence shown here is derived from an EMBL/GenBank/DDBJ whole genome shotgun (WGS) entry which is preliminary data.</text>
</comment>
<gene>
    <name evidence="2" type="ORF">ACFFV7_05890</name>
</gene>
<keyword evidence="3" id="KW-1185">Reference proteome</keyword>
<reference evidence="2 3" key="1">
    <citation type="submission" date="2024-09" db="EMBL/GenBank/DDBJ databases">
        <authorList>
            <person name="Sun Q."/>
            <person name="Mori K."/>
        </authorList>
    </citation>
    <scope>NUCLEOTIDE SEQUENCE [LARGE SCALE GENOMIC DNA]</scope>
    <source>
        <strain evidence="2 3">CCM 3426</strain>
    </source>
</reference>
<feature type="region of interest" description="Disordered" evidence="1">
    <location>
        <begin position="1"/>
        <end position="67"/>
    </location>
</feature>
<dbReference type="Proteomes" id="UP001589647">
    <property type="component" value="Unassembled WGS sequence"/>
</dbReference>
<evidence type="ECO:0008006" key="4">
    <source>
        <dbReference type="Google" id="ProtNLM"/>
    </source>
</evidence>
<sequence>MPRPGSHAYDNERRRLRKQLDRQGMSEQELKKRVARKLQSDPDKSPRKVGGDRAEGPKSERPRRGEG</sequence>
<protein>
    <recommendedName>
        <fullName evidence="4">Plasmid stabilization protein</fullName>
    </recommendedName>
</protein>
<feature type="compositionally biased region" description="Basic and acidic residues" evidence="1">
    <location>
        <begin position="28"/>
        <end position="67"/>
    </location>
</feature>
<name>A0ABV5I8C2_9ACTN</name>
<organism evidence="2 3">
    <name type="scientific">Nonomuraea spiralis</name>
    <dbReference type="NCBI Taxonomy" id="46182"/>
    <lineage>
        <taxon>Bacteria</taxon>
        <taxon>Bacillati</taxon>
        <taxon>Actinomycetota</taxon>
        <taxon>Actinomycetes</taxon>
        <taxon>Streptosporangiales</taxon>
        <taxon>Streptosporangiaceae</taxon>
        <taxon>Nonomuraea</taxon>
    </lineage>
</organism>